<sequence>MDTDGEHVSQELTTQEFEFGIENGAVPEKTNYITVTANRSRAQFLVRFPVAYFGDKSTNTNYMIEWVKHVLAEVVAI</sequence>
<feature type="non-terminal residue" evidence="1">
    <location>
        <position position="77"/>
    </location>
</feature>
<comment type="caution">
    <text evidence="1">The sequence shown here is derived from an EMBL/GenBank/DDBJ whole genome shotgun (WGS) entry which is preliminary data.</text>
</comment>
<proteinExistence type="predicted"/>
<name>A0AAD4H661_9FUNG</name>
<dbReference type="EMBL" id="JAAAIL010000480">
    <property type="protein sequence ID" value="KAG0275433.1"/>
    <property type="molecule type" value="Genomic_DNA"/>
</dbReference>
<reference evidence="1" key="1">
    <citation type="journal article" date="2020" name="Fungal Divers.">
        <title>Resolving the Mortierellaceae phylogeny through synthesis of multi-gene phylogenetics and phylogenomics.</title>
        <authorList>
            <person name="Vandepol N."/>
            <person name="Liber J."/>
            <person name="Desiro A."/>
            <person name="Na H."/>
            <person name="Kennedy M."/>
            <person name="Barry K."/>
            <person name="Grigoriev I.V."/>
            <person name="Miller A.N."/>
            <person name="O'Donnell K."/>
            <person name="Stajich J.E."/>
            <person name="Bonito G."/>
        </authorList>
    </citation>
    <scope>NUCLEOTIDE SEQUENCE</scope>
    <source>
        <strain evidence="1">NRRL 28262</strain>
    </source>
</reference>
<accession>A0AAD4H661</accession>
<evidence type="ECO:0000313" key="1">
    <source>
        <dbReference type="EMBL" id="KAG0275433.1"/>
    </source>
</evidence>
<dbReference type="AlphaFoldDB" id="A0AAD4H661"/>
<keyword evidence="2" id="KW-1185">Reference proteome</keyword>
<dbReference type="Proteomes" id="UP001194580">
    <property type="component" value="Unassembled WGS sequence"/>
</dbReference>
<gene>
    <name evidence="1" type="ORF">BGZ95_008796</name>
</gene>
<evidence type="ECO:0000313" key="2">
    <source>
        <dbReference type="Proteomes" id="UP001194580"/>
    </source>
</evidence>
<protein>
    <submittedName>
        <fullName evidence="1">Uncharacterized protein</fullName>
    </submittedName>
</protein>
<organism evidence="1 2">
    <name type="scientific">Linnemannia exigua</name>
    <dbReference type="NCBI Taxonomy" id="604196"/>
    <lineage>
        <taxon>Eukaryota</taxon>
        <taxon>Fungi</taxon>
        <taxon>Fungi incertae sedis</taxon>
        <taxon>Mucoromycota</taxon>
        <taxon>Mortierellomycotina</taxon>
        <taxon>Mortierellomycetes</taxon>
        <taxon>Mortierellales</taxon>
        <taxon>Mortierellaceae</taxon>
        <taxon>Linnemannia</taxon>
    </lineage>
</organism>